<protein>
    <submittedName>
        <fullName evidence="4">NmrA family protein</fullName>
    </submittedName>
</protein>
<dbReference type="AlphaFoldDB" id="A0A0U4CU69"/>
<dbReference type="PANTHER" id="PTHR42748:SF1">
    <property type="entry name" value="SLR0317 PROTEIN"/>
    <property type="match status" value="1"/>
</dbReference>
<evidence type="ECO:0000313" key="5">
    <source>
        <dbReference type="Proteomes" id="UP000067689"/>
    </source>
</evidence>
<reference evidence="4 5" key="1">
    <citation type="journal article" date="1991" name="Int. J. Syst. Bacteriol.">
        <title>Description of the erythromycin-producing bacterium Arthrobacter sp. strain NRRL B-3381 as Aeromicrobium erythreum gen. nov., sp. nov.</title>
        <authorList>
            <person name="Miller E.S."/>
            <person name="Woese C.R."/>
            <person name="Brenner S."/>
        </authorList>
    </citation>
    <scope>NUCLEOTIDE SEQUENCE [LARGE SCALE GENOMIC DNA]</scope>
    <source>
        <strain evidence="4 5">AR18</strain>
    </source>
</reference>
<dbReference type="InterPro" id="IPR008030">
    <property type="entry name" value="NmrA-like"/>
</dbReference>
<feature type="domain" description="NmrA-like" evidence="3">
    <location>
        <begin position="2"/>
        <end position="228"/>
    </location>
</feature>
<gene>
    <name evidence="4" type="ORF">AERYTH_16440</name>
</gene>
<evidence type="ECO:0000256" key="1">
    <source>
        <dbReference type="ARBA" id="ARBA00006328"/>
    </source>
</evidence>
<keyword evidence="5" id="KW-1185">Reference proteome</keyword>
<evidence type="ECO:0000313" key="4">
    <source>
        <dbReference type="EMBL" id="ALX06172.1"/>
    </source>
</evidence>
<keyword evidence="2" id="KW-0521">NADP</keyword>
<dbReference type="OrthoDB" id="116343at2"/>
<dbReference type="EMBL" id="CP011502">
    <property type="protein sequence ID" value="ALX06172.1"/>
    <property type="molecule type" value="Genomic_DNA"/>
</dbReference>
<organism evidence="4 5">
    <name type="scientific">Aeromicrobium erythreum</name>
    <dbReference type="NCBI Taxonomy" id="2041"/>
    <lineage>
        <taxon>Bacteria</taxon>
        <taxon>Bacillati</taxon>
        <taxon>Actinomycetota</taxon>
        <taxon>Actinomycetes</taxon>
        <taxon>Propionibacteriales</taxon>
        <taxon>Nocardioidaceae</taxon>
        <taxon>Aeromicrobium</taxon>
    </lineage>
</organism>
<sequence>MIVVTSAAGGVGRPLVERLSAAGEHVRAFVKNDQQAGVARRAGAAEVVVGDLRDASALTDALRGAGRAYHAAPTQIIDEQPLLDAFIDAATSGDLRHLVFHSVVHPDLHVLPHHHQKDVAEQRLKESGIPVTVLRPSHYMQNYLELWDFIRVGSMPYPVSTQSVMGVVDVEDVAEAAVRVLRDPSGHVGQTYDLSAQELTREEMATAWSEVVGHRVTAVRIPPASITNPLRSVHVLPQLVAALPSPRATSVVRLLKALDGARNVRGINTWSRDAVDTYRTMMSHYDEHGLPAGDLSHLPTLLDRAPTSYEQFARREAARRGV</sequence>
<dbReference type="Gene3D" id="3.90.25.10">
    <property type="entry name" value="UDP-galactose 4-epimerase, domain 1"/>
    <property type="match status" value="1"/>
</dbReference>
<dbReference type="STRING" id="2041.AERYTH_16440"/>
<dbReference type="Proteomes" id="UP000067689">
    <property type="component" value="Chromosome"/>
</dbReference>
<dbReference type="PATRIC" id="fig|2041.4.peg.3438"/>
<dbReference type="Gene3D" id="3.40.50.720">
    <property type="entry name" value="NAD(P)-binding Rossmann-like Domain"/>
    <property type="match status" value="1"/>
</dbReference>
<dbReference type="KEGG" id="aer:AERYTH_16440"/>
<proteinExistence type="inferred from homology"/>
<dbReference type="SUPFAM" id="SSF51735">
    <property type="entry name" value="NAD(P)-binding Rossmann-fold domains"/>
    <property type="match status" value="1"/>
</dbReference>
<comment type="similarity">
    <text evidence="1">Belongs to the NmrA-type oxidoreductase family.</text>
</comment>
<dbReference type="Pfam" id="PF05368">
    <property type="entry name" value="NmrA"/>
    <property type="match status" value="1"/>
</dbReference>
<evidence type="ECO:0000256" key="2">
    <source>
        <dbReference type="ARBA" id="ARBA00022857"/>
    </source>
</evidence>
<evidence type="ECO:0000259" key="3">
    <source>
        <dbReference type="Pfam" id="PF05368"/>
    </source>
</evidence>
<accession>A0A0U4CU69</accession>
<name>A0A0U4CU69_9ACTN</name>
<dbReference type="InterPro" id="IPR051164">
    <property type="entry name" value="NmrA-like_oxidored"/>
</dbReference>
<dbReference type="PANTHER" id="PTHR42748">
    <property type="entry name" value="NITROGEN METABOLITE REPRESSION PROTEIN NMRA FAMILY MEMBER"/>
    <property type="match status" value="1"/>
</dbReference>
<dbReference type="InterPro" id="IPR036291">
    <property type="entry name" value="NAD(P)-bd_dom_sf"/>
</dbReference>